<dbReference type="EMBL" id="OMOF01000347">
    <property type="protein sequence ID" value="SPF48388.1"/>
    <property type="molecule type" value="Genomic_DNA"/>
</dbReference>
<feature type="transmembrane region" description="Helical" evidence="1">
    <location>
        <begin position="29"/>
        <end position="47"/>
    </location>
</feature>
<reference evidence="3" key="1">
    <citation type="submission" date="2018-02" db="EMBL/GenBank/DDBJ databases">
        <authorList>
            <person name="Hausmann B."/>
        </authorList>
    </citation>
    <scope>NUCLEOTIDE SEQUENCE [LARGE SCALE GENOMIC DNA]</scope>
    <source>
        <strain evidence="3">Peat soil MAG SbF1</strain>
    </source>
</reference>
<dbReference type="AlphaFoldDB" id="A0A2U3L928"/>
<name>A0A2U3L928_9FIRM</name>
<sequence>MALPGQIILVLWCLLRMEGSSTMNMDMKKVKAALTILIFGYFVYRIARGY</sequence>
<evidence type="ECO:0000313" key="2">
    <source>
        <dbReference type="EMBL" id="SPF48388.1"/>
    </source>
</evidence>
<keyword evidence="1" id="KW-1133">Transmembrane helix</keyword>
<evidence type="ECO:0000313" key="3">
    <source>
        <dbReference type="Proteomes" id="UP000238916"/>
    </source>
</evidence>
<organism evidence="2 3">
    <name type="scientific">Candidatus Desulfosporosinus infrequens</name>
    <dbReference type="NCBI Taxonomy" id="2043169"/>
    <lineage>
        <taxon>Bacteria</taxon>
        <taxon>Bacillati</taxon>
        <taxon>Bacillota</taxon>
        <taxon>Clostridia</taxon>
        <taxon>Eubacteriales</taxon>
        <taxon>Desulfitobacteriaceae</taxon>
        <taxon>Desulfosporosinus</taxon>
    </lineage>
</organism>
<dbReference type="Proteomes" id="UP000238916">
    <property type="component" value="Unassembled WGS sequence"/>
</dbReference>
<accession>A0A2U3L928</accession>
<protein>
    <submittedName>
        <fullName evidence="2">Uncharacterized protein</fullName>
    </submittedName>
</protein>
<keyword evidence="1" id="KW-0472">Membrane</keyword>
<gene>
    <name evidence="2" type="ORF">SBF1_4100003</name>
</gene>
<evidence type="ECO:0000256" key="1">
    <source>
        <dbReference type="SAM" id="Phobius"/>
    </source>
</evidence>
<keyword evidence="1" id="KW-0812">Transmembrane</keyword>
<proteinExistence type="predicted"/>